<dbReference type="SUPFAM" id="SSF55729">
    <property type="entry name" value="Acyl-CoA N-acyltransferases (Nat)"/>
    <property type="match status" value="1"/>
</dbReference>
<dbReference type="GO" id="GO:0016747">
    <property type="term" value="F:acyltransferase activity, transferring groups other than amino-acyl groups"/>
    <property type="evidence" value="ECO:0007669"/>
    <property type="project" value="InterPro"/>
</dbReference>
<dbReference type="CDD" id="cd04301">
    <property type="entry name" value="NAT_SF"/>
    <property type="match status" value="1"/>
</dbReference>
<evidence type="ECO:0000259" key="1">
    <source>
        <dbReference type="PROSITE" id="PS51186"/>
    </source>
</evidence>
<organism evidence="2 3">
    <name type="scientific">Halodesulfovibrio marinisediminis DSM 17456</name>
    <dbReference type="NCBI Taxonomy" id="1121457"/>
    <lineage>
        <taxon>Bacteria</taxon>
        <taxon>Pseudomonadati</taxon>
        <taxon>Thermodesulfobacteriota</taxon>
        <taxon>Desulfovibrionia</taxon>
        <taxon>Desulfovibrionales</taxon>
        <taxon>Desulfovibrionaceae</taxon>
        <taxon>Halodesulfovibrio</taxon>
    </lineage>
</organism>
<keyword evidence="3" id="KW-1185">Reference proteome</keyword>
<dbReference type="EMBL" id="FSRG01000006">
    <property type="protein sequence ID" value="SIO26751.1"/>
    <property type="molecule type" value="Genomic_DNA"/>
</dbReference>
<protein>
    <submittedName>
        <fullName evidence="2">Putative acetyltransferase</fullName>
    </submittedName>
</protein>
<dbReference type="Proteomes" id="UP000184694">
    <property type="component" value="Unassembled WGS sequence"/>
</dbReference>
<evidence type="ECO:0000313" key="2">
    <source>
        <dbReference type="EMBL" id="SIO26751.1"/>
    </source>
</evidence>
<evidence type="ECO:0000313" key="3">
    <source>
        <dbReference type="Proteomes" id="UP000184694"/>
    </source>
</evidence>
<gene>
    <name evidence="2" type="ORF">SAMN02745161_2396</name>
</gene>
<dbReference type="RefSeq" id="WP_084539464.1">
    <property type="nucleotide sequence ID" value="NZ_FSRG01000006.1"/>
</dbReference>
<dbReference type="InterPro" id="IPR000182">
    <property type="entry name" value="GNAT_dom"/>
</dbReference>
<sequence length="199" mass="21834">MLIRNEQKDDAGRISQIHYAAFNGHPMHAPGAEPFEHLIVEYLRAFDALTLSLLAEEDGEAVGHIAISPAIVGKDSEGWFLLGPVGVLPDRQKSGVGSALIREALQLMQEMGAKGIVLVGSPEYYNRFGFKSLSGLTYSGVPDQFVLGLSFTENAPQGEIIAHEAFTRQHSCTKPEREVSESPRGMRHYLSVSRSLRSR</sequence>
<dbReference type="STRING" id="1121457.SAMN02745161_2396"/>
<dbReference type="Gene3D" id="3.40.630.30">
    <property type="match status" value="1"/>
</dbReference>
<name>A0A1N6I426_9BACT</name>
<proteinExistence type="predicted"/>
<dbReference type="AlphaFoldDB" id="A0A1N6I426"/>
<dbReference type="OrthoDB" id="9797178at2"/>
<dbReference type="InterPro" id="IPR016181">
    <property type="entry name" value="Acyl_CoA_acyltransferase"/>
</dbReference>
<dbReference type="Pfam" id="PF00583">
    <property type="entry name" value="Acetyltransf_1"/>
    <property type="match status" value="1"/>
</dbReference>
<accession>A0A1N6I426</accession>
<keyword evidence="2" id="KW-0808">Transferase</keyword>
<feature type="domain" description="N-acetyltransferase" evidence="1">
    <location>
        <begin position="1"/>
        <end position="152"/>
    </location>
</feature>
<reference evidence="3" key="1">
    <citation type="submission" date="2016-11" db="EMBL/GenBank/DDBJ databases">
        <authorList>
            <person name="Varghese N."/>
            <person name="Submissions S."/>
        </authorList>
    </citation>
    <scope>NUCLEOTIDE SEQUENCE [LARGE SCALE GENOMIC DNA]</scope>
    <source>
        <strain evidence="3">DSM 17456</strain>
    </source>
</reference>
<dbReference type="PROSITE" id="PS51186">
    <property type="entry name" value="GNAT"/>
    <property type="match status" value="1"/>
</dbReference>